<comment type="caution">
    <text evidence="4">The sequence shown here is derived from an EMBL/GenBank/DDBJ whole genome shotgun (WGS) entry which is preliminary data.</text>
</comment>
<dbReference type="EMBL" id="CAHIKZ030001857">
    <property type="protein sequence ID" value="CAE1275747.1"/>
    <property type="molecule type" value="Genomic_DNA"/>
</dbReference>
<dbReference type="NCBIfam" id="NF040713">
    <property type="entry name" value="ZapE"/>
    <property type="match status" value="1"/>
</dbReference>
<evidence type="ECO:0000256" key="3">
    <source>
        <dbReference type="ARBA" id="ARBA00022840"/>
    </source>
</evidence>
<dbReference type="PANTHER" id="PTHR12169:SF6">
    <property type="entry name" value="AFG1-LIKE ATPASE"/>
    <property type="match status" value="1"/>
</dbReference>
<dbReference type="AlphaFoldDB" id="A0A812CPY8"/>
<accession>A0A812CPY8</accession>
<organism evidence="4 5">
    <name type="scientific">Acanthosepion pharaonis</name>
    <name type="common">Pharaoh cuttlefish</name>
    <name type="synonym">Sepia pharaonis</name>
    <dbReference type="NCBI Taxonomy" id="158019"/>
    <lineage>
        <taxon>Eukaryota</taxon>
        <taxon>Metazoa</taxon>
        <taxon>Spiralia</taxon>
        <taxon>Lophotrochozoa</taxon>
        <taxon>Mollusca</taxon>
        <taxon>Cephalopoda</taxon>
        <taxon>Coleoidea</taxon>
        <taxon>Decapodiformes</taxon>
        <taxon>Sepiida</taxon>
        <taxon>Sepiina</taxon>
        <taxon>Sepiidae</taxon>
        <taxon>Acanthosepion</taxon>
    </lineage>
</organism>
<keyword evidence="2" id="KW-0547">Nucleotide-binding</keyword>
<dbReference type="SUPFAM" id="SSF52540">
    <property type="entry name" value="P-loop containing nucleoside triphosphate hydrolases"/>
    <property type="match status" value="1"/>
</dbReference>
<gene>
    <name evidence="4" type="ORF">SPHA_39660</name>
</gene>
<protein>
    <submittedName>
        <fullName evidence="4">AFG1</fullName>
        <ecNumber evidence="4">3.6.4.7</ecNumber>
    </submittedName>
</protein>
<evidence type="ECO:0000313" key="4">
    <source>
        <dbReference type="EMBL" id="CAE1275747.1"/>
    </source>
</evidence>
<dbReference type="Proteomes" id="UP000597762">
    <property type="component" value="Unassembled WGS sequence"/>
</dbReference>
<name>A0A812CPY8_ACAPH</name>
<dbReference type="GO" id="GO:0005739">
    <property type="term" value="C:mitochondrion"/>
    <property type="evidence" value="ECO:0007669"/>
    <property type="project" value="TreeGrafter"/>
</dbReference>
<dbReference type="FunFam" id="3.40.50.300:FF:003045">
    <property type="entry name" value="GD10885"/>
    <property type="match status" value="1"/>
</dbReference>
<keyword evidence="5" id="KW-1185">Reference proteome</keyword>
<dbReference type="InterPro" id="IPR005654">
    <property type="entry name" value="ATPase_AFG1-like"/>
</dbReference>
<dbReference type="OrthoDB" id="548867at2759"/>
<evidence type="ECO:0000256" key="2">
    <source>
        <dbReference type="ARBA" id="ARBA00022741"/>
    </source>
</evidence>
<dbReference type="Gene3D" id="3.40.50.300">
    <property type="entry name" value="P-loop containing nucleotide triphosphate hydrolases"/>
    <property type="match status" value="1"/>
</dbReference>
<dbReference type="Pfam" id="PF03969">
    <property type="entry name" value="AFG1_ATPase"/>
    <property type="match status" value="1"/>
</dbReference>
<dbReference type="GO" id="GO:0005524">
    <property type="term" value="F:ATP binding"/>
    <property type="evidence" value="ECO:0007669"/>
    <property type="project" value="UniProtKB-KW"/>
</dbReference>
<keyword evidence="4" id="KW-0378">Hydrolase</keyword>
<dbReference type="EC" id="3.6.4.7" evidence="4"/>
<dbReference type="PANTHER" id="PTHR12169">
    <property type="entry name" value="ATPASE N2B"/>
    <property type="match status" value="1"/>
</dbReference>
<comment type="similarity">
    <text evidence="1">Belongs to the AFG1 ATPase family.</text>
</comment>
<sequence length="471" mass="54037">MMPIGFLFRQLRLASCRLNNVYLPSSIIRNVLQHQVKKYNHQLARCSSSDITLGPLAVYNALCESGELKVDNHQLNIVAALEKLHHRLHNYKPDTSGWFEKTFHFSKKEKTPRGLYLYGDVGCGKTMLMDLFYKNCQVDKKLRVHFHEFMLSVHKKIHEVKKDIPKLYSLAHSSAFDPIAPVAEQISSETWLLCFDEFQVTDIADAMILKGLFTELFNHGVVVIATSNRHPDDLYKQGLQRMNFVPFIGILKNACHVLCLDSGTDYRMKTILAEGKTYFIMSQCESDKEVDNVFKSLSESQKASVSARELIILGRSLLLPKTCGRLLDTNFVDMCEKALGAIDYLEICRHFDIILLRQVPKMSLNNRTEARRFITFIDTLYDNRVKLVMSAETRPVDLFSVGDMNLKDMHDYNVLMDDLGISAMSDIGKSSIFTGEEELFAFSRTVSRLTEMMTEEYWNFQLKKDSKSVLQ</sequence>
<proteinExistence type="inferred from homology"/>
<dbReference type="GO" id="GO:0016887">
    <property type="term" value="F:ATP hydrolysis activity"/>
    <property type="evidence" value="ECO:0007669"/>
    <property type="project" value="InterPro"/>
</dbReference>
<evidence type="ECO:0000313" key="5">
    <source>
        <dbReference type="Proteomes" id="UP000597762"/>
    </source>
</evidence>
<dbReference type="InterPro" id="IPR027417">
    <property type="entry name" value="P-loop_NTPase"/>
</dbReference>
<keyword evidence="3" id="KW-0067">ATP-binding</keyword>
<evidence type="ECO:0000256" key="1">
    <source>
        <dbReference type="ARBA" id="ARBA00010322"/>
    </source>
</evidence>
<reference evidence="4" key="1">
    <citation type="submission" date="2021-01" db="EMBL/GenBank/DDBJ databases">
        <authorList>
            <person name="Li R."/>
            <person name="Bekaert M."/>
        </authorList>
    </citation>
    <scope>NUCLEOTIDE SEQUENCE</scope>
    <source>
        <strain evidence="4">Farmed</strain>
    </source>
</reference>